<dbReference type="SUPFAM" id="SSF53613">
    <property type="entry name" value="Ribokinase-like"/>
    <property type="match status" value="1"/>
</dbReference>
<evidence type="ECO:0000256" key="1">
    <source>
        <dbReference type="ARBA" id="ARBA00022679"/>
    </source>
</evidence>
<keyword evidence="2 4" id="KW-0418">Kinase</keyword>
<dbReference type="PANTHER" id="PTHR10584">
    <property type="entry name" value="SUGAR KINASE"/>
    <property type="match status" value="1"/>
</dbReference>
<sequence>MQQLSDVRVLVAGGVGIDTIVMVPSLPLAEADSIHVPAVYDYVAHTGNGVALNLLALGHHPVLLDFIGADAQAALVHARYRERGLEFHGVVHPSGTRRSVNLVSPDGRRLSLYDGRHPDDLRMEREFYLPHMERAQHLHLTIMPWARHWYEDAAACGLPVSTDLHDWDGSNPYYHDFARRSDLVFVSTAALRGRHEQVMREILERGGAAAVIAMAGAQGSYLLRRGDAEVLHVPCARLDLPVVDSNGAGDAFVSAFLHGKFQGVEIEDCMRLGAIAGAHACSVPGTAERSLSLAELARYL</sequence>
<feature type="domain" description="Carbohydrate kinase PfkB" evidence="3">
    <location>
        <begin position="35"/>
        <end position="288"/>
    </location>
</feature>
<dbReference type="GO" id="GO:0016301">
    <property type="term" value="F:kinase activity"/>
    <property type="evidence" value="ECO:0007669"/>
    <property type="project" value="UniProtKB-KW"/>
</dbReference>
<evidence type="ECO:0000313" key="4">
    <source>
        <dbReference type="EMBL" id="MCP2006951.1"/>
    </source>
</evidence>
<keyword evidence="1" id="KW-0808">Transferase</keyword>
<dbReference type="PANTHER" id="PTHR10584:SF166">
    <property type="entry name" value="RIBOKINASE"/>
    <property type="match status" value="1"/>
</dbReference>
<dbReference type="PROSITE" id="PS00584">
    <property type="entry name" value="PFKB_KINASES_2"/>
    <property type="match status" value="1"/>
</dbReference>
<accession>A0ABT1GDB5</accession>
<proteinExistence type="predicted"/>
<name>A0ABT1GDB5_9BURK</name>
<dbReference type="Pfam" id="PF00294">
    <property type="entry name" value="PfkB"/>
    <property type="match status" value="1"/>
</dbReference>
<reference evidence="4" key="1">
    <citation type="submission" date="2022-03" db="EMBL/GenBank/DDBJ databases">
        <title>Genome Encyclopedia of Bacteria and Archaea VI: Functional Genomics of Type Strains.</title>
        <authorList>
            <person name="Whitman W."/>
        </authorList>
    </citation>
    <scope>NUCLEOTIDE SEQUENCE</scope>
    <source>
        <strain evidence="4">HSC-15S17</strain>
    </source>
</reference>
<organism evidence="4 5">
    <name type="scientific">Duganella violaceipulchra</name>
    <dbReference type="NCBI Taxonomy" id="2849652"/>
    <lineage>
        <taxon>Bacteria</taxon>
        <taxon>Pseudomonadati</taxon>
        <taxon>Pseudomonadota</taxon>
        <taxon>Betaproteobacteria</taxon>
        <taxon>Burkholderiales</taxon>
        <taxon>Oxalobacteraceae</taxon>
        <taxon>Telluria group</taxon>
        <taxon>Duganella</taxon>
    </lineage>
</organism>
<protein>
    <submittedName>
        <fullName evidence="4">Sugar/nucleoside kinase (Ribokinase family)</fullName>
    </submittedName>
</protein>
<gene>
    <name evidence="4" type="ORF">L1274_000639</name>
</gene>
<dbReference type="InterPro" id="IPR002173">
    <property type="entry name" value="Carboh/pur_kinase_PfkB_CS"/>
</dbReference>
<evidence type="ECO:0000313" key="5">
    <source>
        <dbReference type="Proteomes" id="UP001162889"/>
    </source>
</evidence>
<dbReference type="InterPro" id="IPR029056">
    <property type="entry name" value="Ribokinase-like"/>
</dbReference>
<dbReference type="Proteomes" id="UP001162889">
    <property type="component" value="Unassembled WGS sequence"/>
</dbReference>
<dbReference type="EMBL" id="JALJZU010000001">
    <property type="protein sequence ID" value="MCP2006951.1"/>
    <property type="molecule type" value="Genomic_DNA"/>
</dbReference>
<dbReference type="RefSeq" id="WP_229224802.1">
    <property type="nucleotide sequence ID" value="NZ_JAHTGR010000006.1"/>
</dbReference>
<evidence type="ECO:0000259" key="3">
    <source>
        <dbReference type="Pfam" id="PF00294"/>
    </source>
</evidence>
<comment type="caution">
    <text evidence="4">The sequence shown here is derived from an EMBL/GenBank/DDBJ whole genome shotgun (WGS) entry which is preliminary data.</text>
</comment>
<dbReference type="Gene3D" id="3.40.1190.20">
    <property type="match status" value="1"/>
</dbReference>
<dbReference type="InterPro" id="IPR011611">
    <property type="entry name" value="PfkB_dom"/>
</dbReference>
<evidence type="ECO:0000256" key="2">
    <source>
        <dbReference type="ARBA" id="ARBA00022777"/>
    </source>
</evidence>
<keyword evidence="5" id="KW-1185">Reference proteome</keyword>